<dbReference type="AlphaFoldDB" id="A0A7T0LM46"/>
<dbReference type="Gene3D" id="3.40.190.10">
    <property type="entry name" value="Periplasmic binding protein-like II"/>
    <property type="match status" value="2"/>
</dbReference>
<dbReference type="PROSITE" id="PS51318">
    <property type="entry name" value="TAT"/>
    <property type="match status" value="1"/>
</dbReference>
<evidence type="ECO:0000313" key="6">
    <source>
        <dbReference type="EMBL" id="QPL06301.1"/>
    </source>
</evidence>
<sequence length="324" mass="32819">MANLNRRTLLTASGALSLAAVLAACADTGADGQAVSASTDGGFAASAGYDTAISSGPVAADDVVAASAWASAVKQAGVLRVGGVKTSQVFSLEDPATGKVAGFDAALSQALARYILGGDDPYALTELTVVTSDTRETLLENGSVDAVFATYTITPARAEKISFAGPYYSSGQAVLVRAENTGITGVDTLAGRTVAVQSNSSSGPALDEAAPEAQQVQFEAHTDCVAALEAGQVEAYVVDHSLLLSTLLGNDGLKIVGEPFTQDPYGIGLPKGSDAQAFVNTFLTTIESDGTWEAIWRATIGTVLDESEAPEPPAIGSVPGSEPA</sequence>
<evidence type="ECO:0000256" key="3">
    <source>
        <dbReference type="ARBA" id="ARBA00022729"/>
    </source>
</evidence>
<feature type="signal peptide" evidence="4">
    <location>
        <begin position="1"/>
        <end position="26"/>
    </location>
</feature>
<dbReference type="SUPFAM" id="SSF53850">
    <property type="entry name" value="Periplasmic binding protein-like II"/>
    <property type="match status" value="1"/>
</dbReference>
<accession>A0A7T0LM46</accession>
<dbReference type="EMBL" id="CP063989">
    <property type="protein sequence ID" value="QPL06301.1"/>
    <property type="molecule type" value="Genomic_DNA"/>
</dbReference>
<dbReference type="CDD" id="cd13690">
    <property type="entry name" value="PBP2_GluB"/>
    <property type="match status" value="1"/>
</dbReference>
<dbReference type="GO" id="GO:0005576">
    <property type="term" value="C:extracellular region"/>
    <property type="evidence" value="ECO:0007669"/>
    <property type="project" value="TreeGrafter"/>
</dbReference>
<dbReference type="SMART" id="SM00062">
    <property type="entry name" value="PBPb"/>
    <property type="match status" value="1"/>
</dbReference>
<dbReference type="InterPro" id="IPR051455">
    <property type="entry name" value="Bact_solute-bind_prot3"/>
</dbReference>
<dbReference type="InterPro" id="IPR001638">
    <property type="entry name" value="Solute-binding_3/MltF_N"/>
</dbReference>
<keyword evidence="3 4" id="KW-0732">Signal</keyword>
<keyword evidence="2" id="KW-0813">Transport</keyword>
<dbReference type="Pfam" id="PF00497">
    <property type="entry name" value="SBP_bac_3"/>
    <property type="match status" value="1"/>
</dbReference>
<feature type="chain" id="PRO_5032342306" evidence="4">
    <location>
        <begin position="27"/>
        <end position="324"/>
    </location>
</feature>
<keyword evidence="7" id="KW-1185">Reference proteome</keyword>
<reference evidence="6 7" key="1">
    <citation type="submission" date="2020-11" db="EMBL/GenBank/DDBJ databases">
        <title>Actinomyces sp. ZJ750.</title>
        <authorList>
            <person name="Zhou J."/>
        </authorList>
    </citation>
    <scope>NUCLEOTIDE SEQUENCE [LARGE SCALE GENOMIC DNA]</scope>
    <source>
        <strain evidence="6 7">ZJ750</strain>
    </source>
</reference>
<dbReference type="Proteomes" id="UP000594637">
    <property type="component" value="Chromosome"/>
</dbReference>
<evidence type="ECO:0000313" key="7">
    <source>
        <dbReference type="Proteomes" id="UP000594637"/>
    </source>
</evidence>
<evidence type="ECO:0000256" key="2">
    <source>
        <dbReference type="ARBA" id="ARBA00022448"/>
    </source>
</evidence>
<dbReference type="KEGG" id="arep:ID810_05225"/>
<organism evidence="6 7">
    <name type="scientific">Actinomyces respiraculi</name>
    <dbReference type="NCBI Taxonomy" id="2744574"/>
    <lineage>
        <taxon>Bacteria</taxon>
        <taxon>Bacillati</taxon>
        <taxon>Actinomycetota</taxon>
        <taxon>Actinomycetes</taxon>
        <taxon>Actinomycetales</taxon>
        <taxon>Actinomycetaceae</taxon>
        <taxon>Actinomyces</taxon>
    </lineage>
</organism>
<protein>
    <submittedName>
        <fullName evidence="6">Glutamate ABC transporter substrate-binding protein</fullName>
    </submittedName>
</protein>
<evidence type="ECO:0000256" key="1">
    <source>
        <dbReference type="ARBA" id="ARBA00010333"/>
    </source>
</evidence>
<dbReference type="PANTHER" id="PTHR30085">
    <property type="entry name" value="AMINO ACID ABC TRANSPORTER PERMEASE"/>
    <property type="match status" value="1"/>
</dbReference>
<dbReference type="GO" id="GO:0030288">
    <property type="term" value="C:outer membrane-bounded periplasmic space"/>
    <property type="evidence" value="ECO:0007669"/>
    <property type="project" value="TreeGrafter"/>
</dbReference>
<gene>
    <name evidence="6" type="ORF">ID810_05225</name>
</gene>
<proteinExistence type="inferred from homology"/>
<dbReference type="PROSITE" id="PS51257">
    <property type="entry name" value="PROKAR_LIPOPROTEIN"/>
    <property type="match status" value="1"/>
</dbReference>
<dbReference type="RefSeq" id="WP_166857804.1">
    <property type="nucleotide sequence ID" value="NZ_CP063989.1"/>
</dbReference>
<dbReference type="PANTHER" id="PTHR30085:SF6">
    <property type="entry name" value="ABC TRANSPORTER GLUTAMINE-BINDING PROTEIN GLNH"/>
    <property type="match status" value="1"/>
</dbReference>
<dbReference type="InterPro" id="IPR006311">
    <property type="entry name" value="TAT_signal"/>
</dbReference>
<evidence type="ECO:0000259" key="5">
    <source>
        <dbReference type="SMART" id="SM00062"/>
    </source>
</evidence>
<evidence type="ECO:0000256" key="4">
    <source>
        <dbReference type="SAM" id="SignalP"/>
    </source>
</evidence>
<comment type="similarity">
    <text evidence="1">Belongs to the bacterial solute-binding protein 3 family.</text>
</comment>
<dbReference type="GO" id="GO:0006865">
    <property type="term" value="P:amino acid transport"/>
    <property type="evidence" value="ECO:0007669"/>
    <property type="project" value="TreeGrafter"/>
</dbReference>
<feature type="domain" description="Solute-binding protein family 3/N-terminal" evidence="5">
    <location>
        <begin position="78"/>
        <end position="303"/>
    </location>
</feature>
<name>A0A7T0LM46_9ACTO</name>